<keyword evidence="1" id="KW-0067">ATP-binding</keyword>
<dbReference type="NCBIfam" id="NF003814">
    <property type="entry name" value="PRK05406.1-3"/>
    <property type="match status" value="1"/>
</dbReference>
<gene>
    <name evidence="1 2" type="primary">pxpA</name>
    <name evidence="2" type="ORF">EDM52_06095</name>
</gene>
<dbReference type="PANTHER" id="PTHR30292">
    <property type="entry name" value="UNCHARACTERIZED PROTEIN YBGL-RELATED"/>
    <property type="match status" value="1"/>
</dbReference>
<evidence type="ECO:0000313" key="2">
    <source>
        <dbReference type="EMBL" id="RNB75168.1"/>
    </source>
</evidence>
<dbReference type="NCBIfam" id="NF003816">
    <property type="entry name" value="PRK05406.1-5"/>
    <property type="match status" value="1"/>
</dbReference>
<dbReference type="SUPFAM" id="SSF88713">
    <property type="entry name" value="Glycoside hydrolase/deacetylase"/>
    <property type="match status" value="1"/>
</dbReference>
<sequence length="256" mass="28277">MYVDLNCDMGESFGNYQLGNDEEMMKLISSANIACGYHAGDPHVMRKSVQLAKEYGVSIGSHPGFPDMMGFGRRYMTCTAEEIRDYIIYQTGALREFAKAYKLDLDHCKPHGALYMMAMSDEKIAQAILEGLAMISEKLVIFALNGSAVAWMGQKMGIPVALEVFADREHTENGSIVLTRTGPTFTNPQEMADRVVRMVKEGKVRTPDGKDANVKADTICIHGDTPGAVEITRAIHAAFKNEGIEIRSVKKSWQIS</sequence>
<dbReference type="InterPro" id="IPR005501">
    <property type="entry name" value="LamB/YcsF/PxpA-like"/>
</dbReference>
<keyword evidence="1" id="KW-0547">Nucleotide-binding</keyword>
<keyword evidence="1 2" id="KW-0378">Hydrolase</keyword>
<keyword evidence="3" id="KW-1185">Reference proteome</keyword>
<dbReference type="HAMAP" id="MF_00691">
    <property type="entry name" value="PxpA"/>
    <property type="match status" value="1"/>
</dbReference>
<dbReference type="AlphaFoldDB" id="A0A3M8CHM7"/>
<evidence type="ECO:0000313" key="3">
    <source>
        <dbReference type="Proteomes" id="UP000282028"/>
    </source>
</evidence>
<dbReference type="EC" id="3.5.2.9" evidence="1"/>
<dbReference type="CDD" id="cd10787">
    <property type="entry name" value="LamB_YcsF_like"/>
    <property type="match status" value="1"/>
</dbReference>
<dbReference type="PANTHER" id="PTHR30292:SF0">
    <property type="entry name" value="5-OXOPROLINASE SUBUNIT A"/>
    <property type="match status" value="1"/>
</dbReference>
<dbReference type="GO" id="GO:0017168">
    <property type="term" value="F:5-oxoprolinase (ATP-hydrolyzing) activity"/>
    <property type="evidence" value="ECO:0007669"/>
    <property type="project" value="UniProtKB-UniRule"/>
</dbReference>
<dbReference type="Pfam" id="PF03746">
    <property type="entry name" value="LamB_YcsF"/>
    <property type="match status" value="1"/>
</dbReference>
<comment type="caution">
    <text evidence="2">The sequence shown here is derived from an EMBL/GenBank/DDBJ whole genome shotgun (WGS) entry which is preliminary data.</text>
</comment>
<protein>
    <recommendedName>
        <fullName evidence="1">5-oxoprolinase subunit A</fullName>
        <shortName evidence="1">5-OPase subunit A</shortName>
        <ecNumber evidence="1">3.5.2.9</ecNumber>
    </recommendedName>
    <alternativeName>
        <fullName evidence="1">5-oxoprolinase (ATP-hydrolyzing) subunit A</fullName>
    </alternativeName>
</protein>
<organism evidence="2 3">
    <name type="scientific">Brevibacillus invocatus</name>
    <dbReference type="NCBI Taxonomy" id="173959"/>
    <lineage>
        <taxon>Bacteria</taxon>
        <taxon>Bacillati</taxon>
        <taxon>Bacillota</taxon>
        <taxon>Bacilli</taxon>
        <taxon>Bacillales</taxon>
        <taxon>Paenibacillaceae</taxon>
        <taxon>Brevibacillus</taxon>
    </lineage>
</organism>
<name>A0A3M8CHM7_9BACL</name>
<dbReference type="InterPro" id="IPR011330">
    <property type="entry name" value="Glyco_hydro/deAcase_b/a-brl"/>
</dbReference>
<dbReference type="Gene3D" id="3.20.20.370">
    <property type="entry name" value="Glycoside hydrolase/deacetylase"/>
    <property type="match status" value="1"/>
</dbReference>
<comment type="similarity">
    <text evidence="1">Belongs to the LamB/PxpA family.</text>
</comment>
<dbReference type="GO" id="GO:0005524">
    <property type="term" value="F:ATP binding"/>
    <property type="evidence" value="ECO:0007669"/>
    <property type="project" value="UniProtKB-UniRule"/>
</dbReference>
<accession>A0A3M8CHM7</accession>
<reference evidence="2 3" key="1">
    <citation type="submission" date="2018-10" db="EMBL/GenBank/DDBJ databases">
        <title>Phylogenomics of Brevibacillus.</title>
        <authorList>
            <person name="Dunlap C."/>
        </authorList>
    </citation>
    <scope>NUCLEOTIDE SEQUENCE [LARGE SCALE GENOMIC DNA]</scope>
    <source>
        <strain evidence="2 3">JCM 12215</strain>
    </source>
</reference>
<comment type="function">
    <text evidence="1">Catalyzes the cleavage of 5-oxoproline to form L-glutamate coupled to the hydrolysis of ATP to ADP and inorganic phosphate.</text>
</comment>
<dbReference type="EMBL" id="RHHR01000010">
    <property type="protein sequence ID" value="RNB75168.1"/>
    <property type="molecule type" value="Genomic_DNA"/>
</dbReference>
<dbReference type="RefSeq" id="WP_122908153.1">
    <property type="nucleotide sequence ID" value="NZ_CBCSBE010000001.1"/>
</dbReference>
<evidence type="ECO:0000256" key="1">
    <source>
        <dbReference type="HAMAP-Rule" id="MF_00691"/>
    </source>
</evidence>
<dbReference type="OrthoDB" id="9773478at2"/>
<dbReference type="Proteomes" id="UP000282028">
    <property type="component" value="Unassembled WGS sequence"/>
</dbReference>
<comment type="subunit">
    <text evidence="1">Forms a complex composed of PxpA, PxpB and PxpC.</text>
</comment>
<comment type="catalytic activity">
    <reaction evidence="1">
        <text>5-oxo-L-proline + ATP + 2 H2O = L-glutamate + ADP + phosphate + H(+)</text>
        <dbReference type="Rhea" id="RHEA:10348"/>
        <dbReference type="ChEBI" id="CHEBI:15377"/>
        <dbReference type="ChEBI" id="CHEBI:15378"/>
        <dbReference type="ChEBI" id="CHEBI:29985"/>
        <dbReference type="ChEBI" id="CHEBI:30616"/>
        <dbReference type="ChEBI" id="CHEBI:43474"/>
        <dbReference type="ChEBI" id="CHEBI:58402"/>
        <dbReference type="ChEBI" id="CHEBI:456216"/>
        <dbReference type="EC" id="3.5.2.9"/>
    </reaction>
</comment>
<proteinExistence type="inferred from homology"/>
<dbReference type="GO" id="GO:0005975">
    <property type="term" value="P:carbohydrate metabolic process"/>
    <property type="evidence" value="ECO:0007669"/>
    <property type="project" value="InterPro"/>
</dbReference>